<dbReference type="AlphaFoldDB" id="A0A7S4D1N6"/>
<gene>
    <name evidence="1" type="ORF">EGYM00163_LOCUS24497</name>
</gene>
<evidence type="ECO:0000313" key="1">
    <source>
        <dbReference type="EMBL" id="CAE0813346.1"/>
    </source>
</evidence>
<dbReference type="EMBL" id="HBJA01069712">
    <property type="protein sequence ID" value="CAE0813346.1"/>
    <property type="molecule type" value="Transcribed_RNA"/>
</dbReference>
<accession>A0A7S4D1N6</accession>
<name>A0A7S4D1N6_9EUGL</name>
<organism evidence="1">
    <name type="scientific">Eutreptiella gymnastica</name>
    <dbReference type="NCBI Taxonomy" id="73025"/>
    <lineage>
        <taxon>Eukaryota</taxon>
        <taxon>Discoba</taxon>
        <taxon>Euglenozoa</taxon>
        <taxon>Euglenida</taxon>
        <taxon>Spirocuta</taxon>
        <taxon>Euglenophyceae</taxon>
        <taxon>Eutreptiales</taxon>
        <taxon>Eutreptiaceae</taxon>
        <taxon>Eutreptiella</taxon>
    </lineage>
</organism>
<reference evidence="1" key="1">
    <citation type="submission" date="2021-01" db="EMBL/GenBank/DDBJ databases">
        <authorList>
            <person name="Corre E."/>
            <person name="Pelletier E."/>
            <person name="Niang G."/>
            <person name="Scheremetjew M."/>
            <person name="Finn R."/>
            <person name="Kale V."/>
            <person name="Holt S."/>
            <person name="Cochrane G."/>
            <person name="Meng A."/>
            <person name="Brown T."/>
            <person name="Cohen L."/>
        </authorList>
    </citation>
    <scope>NUCLEOTIDE SEQUENCE</scope>
    <source>
        <strain evidence="1">CCMP1594</strain>
    </source>
</reference>
<sequence>MRMKNAVHGAEVLGEDNTLQKAEVMVFHLFMLPLPSVVLVLPKAQRNEPYLPKFAQMAECKVQRCNVSTMQPSWRNGAFSNVRMHRQYPSAVGRRTTGHLSHVLNAPHQDGMVKMYSGVRIPEYTMNCSPSLYLPGAEVMDTGHVRQ</sequence>
<protein>
    <submittedName>
        <fullName evidence="1">Uncharacterized protein</fullName>
    </submittedName>
</protein>
<proteinExistence type="predicted"/>